<dbReference type="NCBIfam" id="TIGR03652">
    <property type="entry name" value="FeS_repair_RIC"/>
    <property type="match status" value="1"/>
</dbReference>
<dbReference type="EMBL" id="FNJU01000002">
    <property type="protein sequence ID" value="SDP37927.1"/>
    <property type="molecule type" value="Genomic_DNA"/>
</dbReference>
<name>A0A1H0S8D4_9BACI</name>
<accession>A0A1H0S8D4</accession>
<dbReference type="Proteomes" id="UP000199159">
    <property type="component" value="Unassembled WGS sequence"/>
</dbReference>
<proteinExistence type="predicted"/>
<gene>
    <name evidence="7" type="ORF">SAMN05216565_102591</name>
</gene>
<comment type="subcellular location">
    <subcellularLocation>
        <location evidence="1">Cytoplasm</location>
    </subcellularLocation>
</comment>
<sequence>MSQLFTEQSIIGEIVTEFPKASDLFKTYKIDFCCGGNRPLIDALEERSLAKEEVLDKLNSLYEEAKALNNQDTDWTKATFTQLIDHIVNTHHKFLNEELPLLSPYVTKVLRVHGAEHQHLAEVHSLYNQLKTELEQHTIKEEADAFPLFINFENNPSDYNKEELTKLVTELEDEHDGAGDLIKEIRNITADFTPPPGACGTYRLVYQRLANLESDLFQHIHLENNILFKRAREL</sequence>
<reference evidence="8" key="1">
    <citation type="submission" date="2016-10" db="EMBL/GenBank/DDBJ databases">
        <authorList>
            <person name="Varghese N."/>
            <person name="Submissions S."/>
        </authorList>
    </citation>
    <scope>NUCLEOTIDE SEQUENCE [LARGE SCALE GENOMIC DNA]</scope>
    <source>
        <strain evidence="8">IBRC-M10078</strain>
    </source>
</reference>
<evidence type="ECO:0000256" key="3">
    <source>
        <dbReference type="ARBA" id="ARBA00022723"/>
    </source>
</evidence>
<organism evidence="7 8">
    <name type="scientific">Litchfieldia salsa</name>
    <dbReference type="NCBI Taxonomy" id="930152"/>
    <lineage>
        <taxon>Bacteria</taxon>
        <taxon>Bacillati</taxon>
        <taxon>Bacillota</taxon>
        <taxon>Bacilli</taxon>
        <taxon>Bacillales</taxon>
        <taxon>Bacillaceae</taxon>
        <taxon>Litchfieldia</taxon>
    </lineage>
</organism>
<dbReference type="PANTHER" id="PTHR36438">
    <property type="entry name" value="IRON-SULFUR CLUSTER REPAIR PROTEIN YTFE"/>
    <property type="match status" value="1"/>
</dbReference>
<dbReference type="GO" id="GO:0005737">
    <property type="term" value="C:cytoplasm"/>
    <property type="evidence" value="ECO:0007669"/>
    <property type="project" value="UniProtKB-SubCell"/>
</dbReference>
<dbReference type="Pfam" id="PF01814">
    <property type="entry name" value="Hemerythrin"/>
    <property type="match status" value="1"/>
</dbReference>
<evidence type="ECO:0000256" key="1">
    <source>
        <dbReference type="ARBA" id="ARBA00004496"/>
    </source>
</evidence>
<evidence type="ECO:0000259" key="6">
    <source>
        <dbReference type="Pfam" id="PF01814"/>
    </source>
</evidence>
<protein>
    <submittedName>
        <fullName evidence="7">Regulator of cell morphogenesis and NO signaling</fullName>
    </submittedName>
</protein>
<feature type="domain" description="Hemerythrin-like" evidence="6">
    <location>
        <begin position="84"/>
        <end position="230"/>
    </location>
</feature>
<feature type="coiled-coil region" evidence="5">
    <location>
        <begin position="41"/>
        <end position="71"/>
    </location>
</feature>
<keyword evidence="4" id="KW-0408">Iron</keyword>
<evidence type="ECO:0000256" key="5">
    <source>
        <dbReference type="SAM" id="Coils"/>
    </source>
</evidence>
<evidence type="ECO:0000313" key="8">
    <source>
        <dbReference type="Proteomes" id="UP000199159"/>
    </source>
</evidence>
<dbReference type="Gene3D" id="1.20.120.520">
    <property type="entry name" value="nmb1532 protein domain like"/>
    <property type="match status" value="1"/>
</dbReference>
<evidence type="ECO:0000313" key="7">
    <source>
        <dbReference type="EMBL" id="SDP37927.1"/>
    </source>
</evidence>
<evidence type="ECO:0000256" key="4">
    <source>
        <dbReference type="ARBA" id="ARBA00023004"/>
    </source>
</evidence>
<dbReference type="PANTHER" id="PTHR36438:SF1">
    <property type="entry name" value="IRON-SULFUR CLUSTER REPAIR PROTEIN YTFE"/>
    <property type="match status" value="1"/>
</dbReference>
<dbReference type="InterPro" id="IPR012312">
    <property type="entry name" value="Hemerythrin-like"/>
</dbReference>
<dbReference type="Pfam" id="PF04405">
    <property type="entry name" value="ScdA_N"/>
    <property type="match status" value="1"/>
</dbReference>
<dbReference type="RefSeq" id="WP_090851259.1">
    <property type="nucleotide sequence ID" value="NZ_FNJU01000002.1"/>
</dbReference>
<evidence type="ECO:0000256" key="2">
    <source>
        <dbReference type="ARBA" id="ARBA00022490"/>
    </source>
</evidence>
<keyword evidence="3" id="KW-0479">Metal-binding</keyword>
<dbReference type="GO" id="GO:0046872">
    <property type="term" value="F:metal ion binding"/>
    <property type="evidence" value="ECO:0007669"/>
    <property type="project" value="UniProtKB-KW"/>
</dbReference>
<keyword evidence="2" id="KW-0963">Cytoplasm</keyword>
<dbReference type="STRING" id="930152.SAMN05216565_102591"/>
<keyword evidence="8" id="KW-1185">Reference proteome</keyword>
<dbReference type="AlphaFoldDB" id="A0A1H0S8D4"/>
<keyword evidence="5" id="KW-0175">Coiled coil</keyword>
<dbReference type="OrthoDB" id="9797132at2"/>
<dbReference type="InterPro" id="IPR019903">
    <property type="entry name" value="RIC_family"/>
</dbReference>